<gene>
    <name evidence="2" type="ORF">SAMN02746089_01501</name>
</gene>
<evidence type="ECO:0000259" key="1">
    <source>
        <dbReference type="Pfam" id="PF01208"/>
    </source>
</evidence>
<keyword evidence="3" id="KW-1185">Reference proteome</keyword>
<dbReference type="Proteomes" id="UP000184088">
    <property type="component" value="Unassembled WGS sequence"/>
</dbReference>
<dbReference type="Gene3D" id="3.20.20.210">
    <property type="match status" value="1"/>
</dbReference>
<dbReference type="PANTHER" id="PTHR47099">
    <property type="entry name" value="METHYLCOBAMIDE:COM METHYLTRANSFERASE MTBA"/>
    <property type="match status" value="1"/>
</dbReference>
<dbReference type="InterPro" id="IPR038071">
    <property type="entry name" value="UROD/MetE-like_sf"/>
</dbReference>
<dbReference type="Pfam" id="PF01208">
    <property type="entry name" value="URO-D"/>
    <property type="match status" value="1"/>
</dbReference>
<evidence type="ECO:0000313" key="2">
    <source>
        <dbReference type="EMBL" id="SHF22215.1"/>
    </source>
</evidence>
<accession>A0A1M4ZW54</accession>
<dbReference type="STRING" id="1121256.SAMN02746089_01501"/>
<feature type="domain" description="Uroporphyrinogen decarboxylase (URO-D)" evidence="1">
    <location>
        <begin position="162"/>
        <end position="351"/>
    </location>
</feature>
<dbReference type="GO" id="GO:0004853">
    <property type="term" value="F:uroporphyrinogen decarboxylase activity"/>
    <property type="evidence" value="ECO:0007669"/>
    <property type="project" value="InterPro"/>
</dbReference>
<proteinExistence type="predicted"/>
<dbReference type="OrthoDB" id="1725032at2"/>
<reference evidence="2 3" key="1">
    <citation type="submission" date="2016-11" db="EMBL/GenBank/DDBJ databases">
        <authorList>
            <person name="Jaros S."/>
            <person name="Januszkiewicz K."/>
            <person name="Wedrychowicz H."/>
        </authorList>
    </citation>
    <scope>NUCLEOTIDE SEQUENCE [LARGE SCALE GENOMIC DNA]</scope>
    <source>
        <strain evidence="2 3">DSM 17918</strain>
    </source>
</reference>
<dbReference type="PANTHER" id="PTHR47099:SF1">
    <property type="entry name" value="METHYLCOBAMIDE:COM METHYLTRANSFERASE MTBA"/>
    <property type="match status" value="1"/>
</dbReference>
<organism evidence="2 3">
    <name type="scientific">Caldanaerobius fijiensis DSM 17918</name>
    <dbReference type="NCBI Taxonomy" id="1121256"/>
    <lineage>
        <taxon>Bacteria</taxon>
        <taxon>Bacillati</taxon>
        <taxon>Bacillota</taxon>
        <taxon>Clostridia</taxon>
        <taxon>Thermoanaerobacterales</taxon>
        <taxon>Thermoanaerobacteraceae</taxon>
        <taxon>Caldanaerobius</taxon>
    </lineage>
</organism>
<dbReference type="SUPFAM" id="SSF51726">
    <property type="entry name" value="UROD/MetE-like"/>
    <property type="match status" value="1"/>
</dbReference>
<sequence>MYKMTSHERFSRMFEHKEADRIPIIDDPWETTIERWHREGMPEGVSFVEFFDLDRVAHISVDNSPRYEAKIIEETDEYKIYTTSWGATLKSWKHITSTPEFLDFRIKDRISWKEAKERMVPSRDRIPWDYLQANYKKWREEGYWIQAGLWFGFDVTHSWTVGTERLLIALIEDPEWCIDMFNHFLDVNLALLDMVWDAGYHFDSVFWPDDMGYKNNQFFSVNTYRNLLKPIHKKAIDWAHSKGIKAHLHSCGDIRPFIPELIDIGLDALNPLEVKAGVDTIELKKKYGKDLVLHGGINAVLWNDREAIEAEIKEKVPVLKESGGYIFSSDHSVPDTVSLEDFRHIVELAKEMGKY</sequence>
<protein>
    <submittedName>
        <fullName evidence="2">Uroporphyrinogen decarboxylase</fullName>
    </submittedName>
</protein>
<dbReference type="EMBL" id="FQVH01000015">
    <property type="protein sequence ID" value="SHF22215.1"/>
    <property type="molecule type" value="Genomic_DNA"/>
</dbReference>
<name>A0A1M4ZW54_9THEO</name>
<dbReference type="GO" id="GO:0006779">
    <property type="term" value="P:porphyrin-containing compound biosynthetic process"/>
    <property type="evidence" value="ECO:0007669"/>
    <property type="project" value="InterPro"/>
</dbReference>
<dbReference type="RefSeq" id="WP_073343502.1">
    <property type="nucleotide sequence ID" value="NZ_FQVH01000015.1"/>
</dbReference>
<dbReference type="InterPro" id="IPR052024">
    <property type="entry name" value="Methanogen_methyltrans"/>
</dbReference>
<dbReference type="InterPro" id="IPR000257">
    <property type="entry name" value="Uroporphyrinogen_deCOase"/>
</dbReference>
<evidence type="ECO:0000313" key="3">
    <source>
        <dbReference type="Proteomes" id="UP000184088"/>
    </source>
</evidence>
<dbReference type="AlphaFoldDB" id="A0A1M4ZW54"/>